<accession>A0A318FMX4</accession>
<feature type="domain" description="FAD dependent oxidoreductase" evidence="2">
    <location>
        <begin position="35"/>
        <end position="392"/>
    </location>
</feature>
<evidence type="ECO:0000256" key="1">
    <source>
        <dbReference type="ARBA" id="ARBA00023002"/>
    </source>
</evidence>
<dbReference type="GO" id="GO:0005737">
    <property type="term" value="C:cytoplasm"/>
    <property type="evidence" value="ECO:0007669"/>
    <property type="project" value="TreeGrafter"/>
</dbReference>
<keyword evidence="1" id="KW-0560">Oxidoreductase</keyword>
<dbReference type="RefSeq" id="WP_110274632.1">
    <property type="nucleotide sequence ID" value="NZ_QJJG01000010.1"/>
</dbReference>
<dbReference type="EMBL" id="QJJG01000010">
    <property type="protein sequence ID" value="PXW43918.1"/>
    <property type="molecule type" value="Genomic_DNA"/>
</dbReference>
<reference evidence="3 4" key="1">
    <citation type="submission" date="2018-05" db="EMBL/GenBank/DDBJ databases">
        <title>Freshwater and sediment microbial communities from various areas in North America, analyzing microbe dynamics in response to fracking.</title>
        <authorList>
            <person name="Lamendella R."/>
        </authorList>
    </citation>
    <scope>NUCLEOTIDE SEQUENCE [LARGE SCALE GENOMIC DNA]</scope>
    <source>
        <strain evidence="3 4">67</strain>
    </source>
</reference>
<gene>
    <name evidence="3" type="ORF">DET57_11032</name>
</gene>
<sequence length="440" mass="48041">MKFASIPFNQNQVGWPLNEIDRQIRPQLSGNINADWVVIGSGYAGVSFARRLASLNPQLKIVLIDAESAATSSSARNSGFVIGLPHNIGSSTAELKKAQDYRALLQEGIRLLEETVTAQQIECEWENVGKYHCQIDPSSEAIMQEYVDNLQLMQEPYSLLNSEELYQKLGTRIYSKGIYTPSCILVNPAKLIAGLARHLPENVTVYHQTPALAIHNENGGIRVTTLQGTIQARQIMLATNALSRELSPVISRQASMATYASITAPLTPEQRQRLPAMESWGLTPVNAIAGATLRYTQDHRFLIRQHVDPALRGVITAGQTANAARQHLALFHNAYPELRDVPLDRTWSGTISVTRNGAPVWGRLAPQVWTAGGCNGAGVSKQTIAGTLLADLALGQDNPLIAAMQSLGQANFMPPSPFLDIGVAGALWKERYMGRKETAM</sequence>
<dbReference type="Gene3D" id="3.50.50.60">
    <property type="entry name" value="FAD/NAD(P)-binding domain"/>
    <property type="match status" value="1"/>
</dbReference>
<dbReference type="AlphaFoldDB" id="A0A318FMX4"/>
<dbReference type="InterPro" id="IPR036188">
    <property type="entry name" value="FAD/NAD-bd_sf"/>
</dbReference>
<proteinExistence type="predicted"/>
<dbReference type="SUPFAM" id="SSF51905">
    <property type="entry name" value="FAD/NAD(P)-binding domain"/>
    <property type="match status" value="1"/>
</dbReference>
<dbReference type="Proteomes" id="UP000247485">
    <property type="component" value="Unassembled WGS sequence"/>
</dbReference>
<dbReference type="Pfam" id="PF01266">
    <property type="entry name" value="DAO"/>
    <property type="match status" value="1"/>
</dbReference>
<protein>
    <submittedName>
        <fullName evidence="3">Glycine/D-amino acid oxidase-like deaminating enzyme</fullName>
    </submittedName>
</protein>
<dbReference type="InterPro" id="IPR006076">
    <property type="entry name" value="FAD-dep_OxRdtase"/>
</dbReference>
<name>A0A318FMX4_KLEOX</name>
<organism evidence="3 4">
    <name type="scientific">Klebsiella oxytoca</name>
    <dbReference type="NCBI Taxonomy" id="571"/>
    <lineage>
        <taxon>Bacteria</taxon>
        <taxon>Pseudomonadati</taxon>
        <taxon>Pseudomonadota</taxon>
        <taxon>Gammaproteobacteria</taxon>
        <taxon>Enterobacterales</taxon>
        <taxon>Enterobacteriaceae</taxon>
        <taxon>Klebsiella/Raoultella group</taxon>
        <taxon>Klebsiella</taxon>
    </lineage>
</organism>
<dbReference type="PANTHER" id="PTHR13847:SF281">
    <property type="entry name" value="FAD DEPENDENT OXIDOREDUCTASE DOMAIN-CONTAINING PROTEIN"/>
    <property type="match status" value="1"/>
</dbReference>
<evidence type="ECO:0000313" key="4">
    <source>
        <dbReference type="Proteomes" id="UP000247485"/>
    </source>
</evidence>
<evidence type="ECO:0000259" key="2">
    <source>
        <dbReference type="Pfam" id="PF01266"/>
    </source>
</evidence>
<dbReference type="GO" id="GO:0016491">
    <property type="term" value="F:oxidoreductase activity"/>
    <property type="evidence" value="ECO:0007669"/>
    <property type="project" value="UniProtKB-KW"/>
</dbReference>
<evidence type="ECO:0000313" key="3">
    <source>
        <dbReference type="EMBL" id="PXW43918.1"/>
    </source>
</evidence>
<dbReference type="PANTHER" id="PTHR13847">
    <property type="entry name" value="SARCOSINE DEHYDROGENASE-RELATED"/>
    <property type="match status" value="1"/>
</dbReference>
<comment type="caution">
    <text evidence="3">The sequence shown here is derived from an EMBL/GenBank/DDBJ whole genome shotgun (WGS) entry which is preliminary data.</text>
</comment>
<dbReference type="Gene3D" id="3.30.9.10">
    <property type="entry name" value="D-Amino Acid Oxidase, subunit A, domain 2"/>
    <property type="match status" value="1"/>
</dbReference>